<feature type="region of interest" description="Disordered" evidence="1">
    <location>
        <begin position="1"/>
        <end position="32"/>
    </location>
</feature>
<feature type="domain" description="DM14" evidence="2">
    <location>
        <begin position="513"/>
        <end position="571"/>
    </location>
</feature>
<feature type="compositionally biased region" description="Low complexity" evidence="1">
    <location>
        <begin position="470"/>
        <end position="490"/>
    </location>
</feature>
<evidence type="ECO:0000313" key="3">
    <source>
        <dbReference type="EnsemblMetazoa" id="XP_019850043.1"/>
    </source>
</evidence>
<feature type="compositionally biased region" description="Low complexity" evidence="1">
    <location>
        <begin position="338"/>
        <end position="351"/>
    </location>
</feature>
<feature type="compositionally biased region" description="Gly residues" evidence="1">
    <location>
        <begin position="17"/>
        <end position="29"/>
    </location>
</feature>
<feature type="region of interest" description="Disordered" evidence="1">
    <location>
        <begin position="48"/>
        <end position="152"/>
    </location>
</feature>
<dbReference type="GO" id="GO:0001227">
    <property type="term" value="F:DNA-binding transcription repressor activity, RNA polymerase II-specific"/>
    <property type="evidence" value="ECO:0007669"/>
    <property type="project" value="InterPro"/>
</dbReference>
<feature type="compositionally biased region" description="Low complexity" evidence="1">
    <location>
        <begin position="588"/>
        <end position="602"/>
    </location>
</feature>
<dbReference type="PANTHER" id="PTHR13076:SF9">
    <property type="entry name" value="COILED-COIL AND C2 DOMAIN-CONTAINING PROTEIN 1-LIKE"/>
    <property type="match status" value="1"/>
</dbReference>
<feature type="domain" description="DM14" evidence="2">
    <location>
        <begin position="622"/>
        <end position="680"/>
    </location>
</feature>
<feature type="region of interest" description="Disordered" evidence="1">
    <location>
        <begin position="467"/>
        <end position="504"/>
    </location>
</feature>
<proteinExistence type="predicted"/>
<dbReference type="PANTHER" id="PTHR13076">
    <property type="entry name" value="COILED-COIL AND C2 DOMAIN-CONTAINING PROTEIN 1-LIKE"/>
    <property type="match status" value="1"/>
</dbReference>
<feature type="compositionally biased region" description="Pro residues" evidence="1">
    <location>
        <begin position="411"/>
        <end position="425"/>
    </location>
</feature>
<evidence type="ECO:0000259" key="2">
    <source>
        <dbReference type="SMART" id="SM00685"/>
    </source>
</evidence>
<dbReference type="InterPro" id="IPR006608">
    <property type="entry name" value="CC2D1A/B_DM14"/>
</dbReference>
<organism evidence="3 4">
    <name type="scientific">Amphimedon queenslandica</name>
    <name type="common">Sponge</name>
    <dbReference type="NCBI Taxonomy" id="400682"/>
    <lineage>
        <taxon>Eukaryota</taxon>
        <taxon>Metazoa</taxon>
        <taxon>Porifera</taxon>
        <taxon>Demospongiae</taxon>
        <taxon>Heteroscleromorpha</taxon>
        <taxon>Haplosclerida</taxon>
        <taxon>Niphatidae</taxon>
        <taxon>Amphimedon</taxon>
    </lineage>
</organism>
<feature type="compositionally biased region" description="Polar residues" evidence="1">
    <location>
        <begin position="694"/>
        <end position="708"/>
    </location>
</feature>
<reference evidence="4" key="1">
    <citation type="journal article" date="2010" name="Nature">
        <title>The Amphimedon queenslandica genome and the evolution of animal complexity.</title>
        <authorList>
            <person name="Srivastava M."/>
            <person name="Simakov O."/>
            <person name="Chapman J."/>
            <person name="Fahey B."/>
            <person name="Gauthier M.E."/>
            <person name="Mitros T."/>
            <person name="Richards G.S."/>
            <person name="Conaco C."/>
            <person name="Dacre M."/>
            <person name="Hellsten U."/>
            <person name="Larroux C."/>
            <person name="Putnam N.H."/>
            <person name="Stanke M."/>
            <person name="Adamska M."/>
            <person name="Darling A."/>
            <person name="Degnan S.M."/>
            <person name="Oakley T.H."/>
            <person name="Plachetzki D.C."/>
            <person name="Zhai Y."/>
            <person name="Adamski M."/>
            <person name="Calcino A."/>
            <person name="Cummins S.F."/>
            <person name="Goodstein D.M."/>
            <person name="Harris C."/>
            <person name="Jackson D.J."/>
            <person name="Leys S.P."/>
            <person name="Shu S."/>
            <person name="Woodcroft B.J."/>
            <person name="Vervoort M."/>
            <person name="Kosik K.S."/>
            <person name="Manning G."/>
            <person name="Degnan B.M."/>
            <person name="Rokhsar D.S."/>
        </authorList>
    </citation>
    <scope>NUCLEOTIDE SEQUENCE [LARGE SCALE GENOMIC DNA]</scope>
</reference>
<feature type="compositionally biased region" description="Acidic residues" evidence="1">
    <location>
        <begin position="83"/>
        <end position="121"/>
    </location>
</feature>
<name>A0AAN0J003_AMPQE</name>
<reference evidence="3" key="2">
    <citation type="submission" date="2024-06" db="UniProtKB">
        <authorList>
            <consortium name="EnsemblMetazoa"/>
        </authorList>
    </citation>
    <scope>IDENTIFICATION</scope>
</reference>
<dbReference type="RefSeq" id="XP_019850043.1">
    <property type="nucleotide sequence ID" value="XM_019994484.1"/>
</dbReference>
<feature type="region of interest" description="Disordered" evidence="1">
    <location>
        <begin position="674"/>
        <end position="716"/>
    </location>
</feature>
<dbReference type="GeneID" id="100637953"/>
<feature type="compositionally biased region" description="Pro residues" evidence="1">
    <location>
        <begin position="677"/>
        <end position="687"/>
    </location>
</feature>
<dbReference type="InterPro" id="IPR039725">
    <property type="entry name" value="CC2D1A/B"/>
</dbReference>
<feature type="domain" description="DM14" evidence="2">
    <location>
        <begin position="273"/>
        <end position="331"/>
    </location>
</feature>
<feature type="domain" description="DM14" evidence="2">
    <location>
        <begin position="723"/>
        <end position="781"/>
    </location>
</feature>
<feature type="compositionally biased region" description="Gly residues" evidence="1">
    <location>
        <begin position="214"/>
        <end position="224"/>
    </location>
</feature>
<dbReference type="EnsemblMetazoa" id="XM_019994484.1">
    <property type="protein sequence ID" value="XP_019850043.1"/>
    <property type="gene ID" value="LOC100637953"/>
</dbReference>
<dbReference type="PRINTS" id="PR01217">
    <property type="entry name" value="PRICHEXTENSN"/>
</dbReference>
<feature type="region of interest" description="Disordered" evidence="1">
    <location>
        <begin position="208"/>
        <end position="239"/>
    </location>
</feature>
<evidence type="ECO:0000256" key="1">
    <source>
        <dbReference type="SAM" id="MobiDB-lite"/>
    </source>
</evidence>
<dbReference type="Proteomes" id="UP000007879">
    <property type="component" value="Unassembled WGS sequence"/>
</dbReference>
<evidence type="ECO:0000313" key="4">
    <source>
        <dbReference type="Proteomes" id="UP000007879"/>
    </source>
</evidence>
<dbReference type="AlphaFoldDB" id="A0AAN0J003"/>
<feature type="domain" description="DM14" evidence="2">
    <location>
        <begin position="152"/>
        <end position="210"/>
    </location>
</feature>
<sequence length="981" mass="105210">MPGRKDKKKDRGEKPKGGGGLASFLGVGGMPEFNDEDLEAELLAMTGGGVSKGKKKGSSSGGGGASLADIDKMLSSAHKLGEETGEGDDDEDDDMDVDDADLLAELEGMEDDDDEGADDSMEITVERPPVRQKPTPPAPVKPAGKTSSSNNLQIVNERLSAYRSASAAAKAKGETSKVRRYERAIGSMNEMVKDLKAGKRVNMEELPPEVFVPSGGGGGGGASGSGSLASKGKPQTEKVDDDEFAELAEWAGISTDKGKAEVAAPKATPSADISLISERLKMYQEGLKAAETAGDSSKIRRYKRSVETLTSLQKDAKSGRHVDMETIPPVINVPVNQTTPTSSKPVSKTTPAQTGNLIDLDDPEFDEFNLSEEDMAAMMASLPEQNKPVTTPTRPPPIQATPPKVQSVPMKPKPQAPPPPAPKPQTMPASSRPPGLIDLDTPEFAEFDLSEEDMELLASQLDMSKNVQKTPPTATSAATPPVVTPPRETTQSLPTKMVRPVGMGGPVTKEQVLLVLRERKDQYMTAVRSAKAKGDASGTKQYGSVAIQFDKAIKSIEQGQPIDLSGTPPPPPGFTSNYNYDISKYKSATPAPAAMGTAPQSAQGGGGEGDSDPGIPVPKTPLEGLQQRLDKYKEGLKLASDKGESSRVRRLGRIIKQYEEAIRDTKAGKFVNFEELPAPPGYPPIPSAPRAQSRPAQSLPPSRVSQPSGAGGRVKLSVNEGQIRALKQRGAEFQRAAREAKAKGDKEKALGYLRYYKGIEPMIAAAESGYPVDMTQVPPSPYSDPSKATASKGVLSHLEKAKEGDEDTFDLIEKQLEEQKDICSENAKVYEKLGNLGAASQYKNMADTCQRDLLAIKGIRKQVREISTGPASSPIKVEQTTSLDALKLEFSLVQNAIKAGKKDPAIVQRGRSLQSKIQETKQRLQSDAGFRREYLSAIAREIKTEKVYEQQLVQAGRTGEAKIIQGRRRVMENEISKMTKK</sequence>
<feature type="compositionally biased region" description="Acidic residues" evidence="1">
    <location>
        <begin position="359"/>
        <end position="375"/>
    </location>
</feature>
<dbReference type="SMART" id="SM00685">
    <property type="entry name" value="DM14"/>
    <property type="match status" value="5"/>
</dbReference>
<feature type="compositionally biased region" description="Basic and acidic residues" evidence="1">
    <location>
        <begin position="314"/>
        <end position="324"/>
    </location>
</feature>
<keyword evidence="4" id="KW-1185">Reference proteome</keyword>
<feature type="region of interest" description="Disordered" evidence="1">
    <location>
        <begin position="559"/>
        <end position="627"/>
    </location>
</feature>
<dbReference type="KEGG" id="aqu:100637953"/>
<dbReference type="Pfam" id="PF21528">
    <property type="entry name" value="CC2D1A-B_DM14"/>
    <property type="match status" value="5"/>
</dbReference>
<protein>
    <recommendedName>
        <fullName evidence="2">DM14 domain-containing protein</fullName>
    </recommendedName>
</protein>
<feature type="region of interest" description="Disordered" evidence="1">
    <location>
        <begin position="310"/>
        <end position="445"/>
    </location>
</feature>
<accession>A0AAN0J003</accession>